<protein>
    <submittedName>
        <fullName evidence="1">Uncharacterized protein</fullName>
    </submittedName>
</protein>
<reference evidence="1 2" key="1">
    <citation type="submission" date="2015-11" db="EMBL/GenBank/DDBJ databases">
        <title>Draft genome sequences of new species of the genus Lactobacillus isolated from orchardgrass silage.</title>
        <authorList>
            <person name="Tohno M."/>
            <person name="Tanizawa Y."/>
            <person name="Arita M."/>
        </authorList>
    </citation>
    <scope>NUCLEOTIDE SEQUENCE [LARGE SCALE GENOMIC DNA]</scope>
    <source>
        <strain evidence="1 2">IWT5</strain>
    </source>
</reference>
<dbReference type="AlphaFoldDB" id="A0A1Z5H4G1"/>
<gene>
    <name evidence="1" type="ORF">IWT5_00466</name>
</gene>
<dbReference type="OrthoDB" id="552713at2"/>
<dbReference type="Proteomes" id="UP000223370">
    <property type="component" value="Unassembled WGS sequence"/>
</dbReference>
<proteinExistence type="predicted"/>
<dbReference type="EMBL" id="BCMJ01000002">
    <property type="protein sequence ID" value="GAT18193.1"/>
    <property type="molecule type" value="Genomic_DNA"/>
</dbReference>
<comment type="caution">
    <text evidence="1">The sequence shown here is derived from an EMBL/GenBank/DDBJ whole genome shotgun (WGS) entry which is preliminary data.</text>
</comment>
<name>A0A1Z5H4G1_9LACO</name>
<organism evidence="1 2">
    <name type="scientific">Secundilactobacillus silagincola</name>
    <dbReference type="NCBI Taxonomy" id="1714681"/>
    <lineage>
        <taxon>Bacteria</taxon>
        <taxon>Bacillati</taxon>
        <taxon>Bacillota</taxon>
        <taxon>Bacilli</taxon>
        <taxon>Lactobacillales</taxon>
        <taxon>Lactobacillaceae</taxon>
        <taxon>Secundilactobacillus</taxon>
    </lineage>
</organism>
<sequence length="92" mass="10221">MKRIDLTNQRFGRLTVTSFAGMAKNGNALWNCRCDCGKEVVADGYLLRKGNTKSCGCLRRERGREAMKTNISLIANRGNISNLKHVRGVASF</sequence>
<accession>A0A1Z5H4G1</accession>
<keyword evidence="2" id="KW-1185">Reference proteome</keyword>
<dbReference type="RefSeq" id="WP_098823718.1">
    <property type="nucleotide sequence ID" value="NZ_BCMJ01000002.1"/>
</dbReference>
<evidence type="ECO:0000313" key="1">
    <source>
        <dbReference type="EMBL" id="GAT18193.1"/>
    </source>
</evidence>
<evidence type="ECO:0000313" key="2">
    <source>
        <dbReference type="Proteomes" id="UP000223370"/>
    </source>
</evidence>